<dbReference type="InterPro" id="IPR012859">
    <property type="entry name" value="Pilin_N_archaeal"/>
</dbReference>
<feature type="domain" description="Archaeal Type IV pilin N-terminal" evidence="2">
    <location>
        <begin position="16"/>
        <end position="90"/>
    </location>
</feature>
<proteinExistence type="predicted"/>
<dbReference type="Proteomes" id="UP000250088">
    <property type="component" value="Chromosome"/>
</dbReference>
<evidence type="ECO:0000313" key="3">
    <source>
        <dbReference type="EMBL" id="ARS91789.1"/>
    </source>
</evidence>
<keyword evidence="1" id="KW-0472">Membrane</keyword>
<dbReference type="NCBIfam" id="TIGR02537">
    <property type="entry name" value="arch_flag_Nterm"/>
    <property type="match status" value="1"/>
</dbReference>
<evidence type="ECO:0000256" key="1">
    <source>
        <dbReference type="SAM" id="Phobius"/>
    </source>
</evidence>
<keyword evidence="1" id="KW-0812">Transmembrane</keyword>
<dbReference type="KEGG" id="naj:B1756_10035"/>
<evidence type="ECO:0000259" key="2">
    <source>
        <dbReference type="Pfam" id="PF07790"/>
    </source>
</evidence>
<gene>
    <name evidence="3" type="ORF">B1756_10035</name>
</gene>
<dbReference type="InterPro" id="IPR013373">
    <property type="entry name" value="Flagellin/pilin_N_arc"/>
</dbReference>
<dbReference type="PANTHER" id="PTHR38138">
    <property type="entry name" value="VNG6441H"/>
    <property type="match status" value="1"/>
</dbReference>
<dbReference type="OrthoDB" id="201989at2157"/>
<sequence length="166" mass="17166">MRTDCCHAEAPDSDGRAISPVLGVVLLLAITVCLAGVLAVALTSVSVGTAPATATFDLEADGETDEIRLEHVSGDEIDVRDLSIVVAVDGTDLTHQPPVPFVGADGFDGAPSGAFNEEADPVWRSGERVAFVLASTNDPVLESGDRVRVSLAVDGQQVARLETTAV</sequence>
<accession>A0A2Z2HWP8</accession>
<dbReference type="AlphaFoldDB" id="A0A2Z2HWP8"/>
<organism evidence="3 4">
    <name type="scientific">Natrarchaeobaculum aegyptiacum</name>
    <dbReference type="NCBI Taxonomy" id="745377"/>
    <lineage>
        <taxon>Archaea</taxon>
        <taxon>Methanobacteriati</taxon>
        <taxon>Methanobacteriota</taxon>
        <taxon>Stenosarchaea group</taxon>
        <taxon>Halobacteria</taxon>
        <taxon>Halobacteriales</taxon>
        <taxon>Natrialbaceae</taxon>
        <taxon>Natrarchaeobaculum</taxon>
    </lineage>
</organism>
<protein>
    <submittedName>
        <fullName evidence="3">Type IV pilin</fullName>
    </submittedName>
</protein>
<dbReference type="PANTHER" id="PTHR38138:SF1">
    <property type="entry name" value="ARCHAEAL TYPE IV PILIN N-TERMINAL DOMAIN-CONTAINING PROTEIN"/>
    <property type="match status" value="1"/>
</dbReference>
<feature type="transmembrane region" description="Helical" evidence="1">
    <location>
        <begin position="21"/>
        <end position="42"/>
    </location>
</feature>
<keyword evidence="1" id="KW-1133">Transmembrane helix</keyword>
<reference evidence="4" key="1">
    <citation type="submission" date="2017-02" db="EMBL/GenBank/DDBJ databases">
        <title>Natronthermophilus aegyptiacus gen. nov.,sp. nov., an aerobic, extremely halophilic alkalithermophilic archaeon isolated from the athalassohaline Wadi An Natrun, Egypt.</title>
        <authorList>
            <person name="Zhao B."/>
        </authorList>
    </citation>
    <scope>NUCLEOTIDE SEQUENCE [LARGE SCALE GENOMIC DNA]</scope>
    <source>
        <strain evidence="4">JW/NM-HA 15</strain>
    </source>
</reference>
<name>A0A2Z2HWP8_9EURY</name>
<dbReference type="EMBL" id="CP019893">
    <property type="protein sequence ID" value="ARS91789.1"/>
    <property type="molecule type" value="Genomic_DNA"/>
</dbReference>
<evidence type="ECO:0000313" key="4">
    <source>
        <dbReference type="Proteomes" id="UP000250088"/>
    </source>
</evidence>
<dbReference type="Pfam" id="PF07790">
    <property type="entry name" value="Pilin_N"/>
    <property type="match status" value="1"/>
</dbReference>
<keyword evidence="4" id="KW-1185">Reference proteome</keyword>